<organism evidence="1 2">
    <name type="scientific">Flagellimonas pacifica</name>
    <dbReference type="NCBI Taxonomy" id="1247520"/>
    <lineage>
        <taxon>Bacteria</taxon>
        <taxon>Pseudomonadati</taxon>
        <taxon>Bacteroidota</taxon>
        <taxon>Flavobacteriia</taxon>
        <taxon>Flavobacteriales</taxon>
        <taxon>Flavobacteriaceae</taxon>
        <taxon>Flagellimonas</taxon>
    </lineage>
</organism>
<dbReference type="AlphaFoldDB" id="A0A285MUH4"/>
<accession>A0A285MUH4</accession>
<name>A0A285MUH4_9FLAO</name>
<protein>
    <recommendedName>
        <fullName evidence="3">Lipocalin-like domain-containing protein</fullName>
    </recommendedName>
</protein>
<keyword evidence="2" id="KW-1185">Reference proteome</keyword>
<gene>
    <name evidence="1" type="ORF">SAMN06265377_2677</name>
</gene>
<sequence length="136" mass="15268">MKSKITVIFSILVVAFFINCSKSENDSPTTLEGEYEGVFTVKYGNDETLSNPVQVSLINGQFSSSTGANRLPAGGNGKYKVQNTTIEFNDENVWTADFDWNLILNGEYNYSLTENKLIISAHKNDVGFYKYELKKK</sequence>
<evidence type="ECO:0000313" key="1">
    <source>
        <dbReference type="EMBL" id="SNZ00850.1"/>
    </source>
</evidence>
<evidence type="ECO:0008006" key="3">
    <source>
        <dbReference type="Google" id="ProtNLM"/>
    </source>
</evidence>
<dbReference type="RefSeq" id="WP_097046315.1">
    <property type="nucleotide sequence ID" value="NZ_OBEH01000004.1"/>
</dbReference>
<dbReference type="Proteomes" id="UP000219048">
    <property type="component" value="Unassembled WGS sequence"/>
</dbReference>
<dbReference type="EMBL" id="OBEH01000004">
    <property type="protein sequence ID" value="SNZ00850.1"/>
    <property type="molecule type" value="Genomic_DNA"/>
</dbReference>
<reference evidence="2" key="1">
    <citation type="submission" date="2017-09" db="EMBL/GenBank/DDBJ databases">
        <authorList>
            <person name="Varghese N."/>
            <person name="Submissions S."/>
        </authorList>
    </citation>
    <scope>NUCLEOTIDE SEQUENCE [LARGE SCALE GENOMIC DNA]</scope>
    <source>
        <strain evidence="2">DSM 25885</strain>
    </source>
</reference>
<proteinExistence type="predicted"/>
<evidence type="ECO:0000313" key="2">
    <source>
        <dbReference type="Proteomes" id="UP000219048"/>
    </source>
</evidence>
<dbReference type="OrthoDB" id="708590at2"/>